<keyword evidence="4" id="KW-0511">Multifunctional enzyme</keyword>
<sequence length="4596" mass="481101">MTSEYGATPPGVPNGSDGAIAVVGMSCRLPKAPHLEAFWDLLHHGVDAVAPMPAHRWETASDATPDALFGPTSGARHGGCLDEVDTFDAAFFGISPREAVTMDPQQRLVLELTWEALEDAGIAPELLRGTPTSVFVGSLRDDYATLLYQRGDRAITQHTAVGLHRGIIANRVSYALGLQGASLTVDTAQSSSLVAVHLAGEALRSGQSTAAIVAGVNLNLLAEGALSAERFGGLSPSGRCFTFDARADGYVRGEGGAVVVLKPLQRAIADNDRIHAVILGSAVNNDGTTAGLTQPSQQAQEQVLRQAYRRAGVDPADVQYVELHGTGTPVGDPVEAAALGAVIGSARSAGPLPVGSVKTNIGHLEGAAGLVGLVKVLLAIGRRQLPPSLNFATPNPRIPLDRLNLSVQRELTAWPQPDRPLLAGVSSFGMGGTNCHVVLAESPVTGHRRHAPQSTAQRAGAHKVVPWVLTARNPAALREQARRLSARLRTDPLPTPADVGWSLLHRSSFTNRAVVTGRDRSSLLTALDALADGRPATGSVTGAVTLPSGRSAFLFTGQGAQRAGMGRELHRTYPVFAEALDDVCRLADPLLDRSLRQVLFADPGSTDAALLDRTDYTQIATFAIEVALVRLLDSWGVRPDVVAGHSIGEIAAAYVAGVFSLPDAVRLVVARGALMAALPAGGAMAAVQATERDVAGLLESGGDTVALAAVNSPTSVVISGAETGVDAVVAACESKGWKVRRLTVSHAFHSPLMEPMLDRFAEVVAGLRRNPPTLPIVSSVTGALVDDDRWTSADYWVEQVRRPVRFADAVRTLSAQEVSGYVEVGPAGVLTGLVRETLADPTAVAAAATLRAGRPEAESVLSAVASVFVRGVPVDWTALYAGSGARHVDLPTYPFQRERYWLPDATPAQAPATSTNPDPARQPADVTGNAQAPSGSVPAGGELAARLTARPGTDRAHLVAELVTEHVAAVLEYPPDRPVEVGLPFRELGFDSLMLVELRERLSAATGLVLPSGLLFDHPTPSALAAHLHRRLDGGATADLVATPQPVGPADEPVAIIGMACRYPGGVTDPEDLWRLVAEGVDAVTRFPTDRGWPEDLYDSDPARSGHSYVRHGGFLHDAGRFDAGFFGISPREALGMDPQQRLLLETAWEAVERAGLRPGSLAGTRTGIFVGATGLDYGPRMHDASEAVEGHLLTGGAPSVMSGRIAYQLGLIGPAVTVDTACSSSLVALHLAARSLRQGETTLAIAGGVTVMATPGMFLEFSRQRGLAPDGRCKPFAATADGTGWSEGVGLLVLERLSDARRNGHRVLAVLRGSATNQDGASNGLTAPNGLSQQRVIRQALADARIAPSDVDVVEAHGTGTTLGDPIEAEAIIATYGRDRADAGPVLLGSLKSNIGHAQAAAGVGGVIKMVQAMRYGLVPRTLHAEQPSPRVDWSAGTVSLVTEPVPWPSREGPRRAAVSSFGISGTNAHVILEQAAEERVDGAAEPTDVAADPSPDVPPPAPVPWVLSARDEQALRAQAGRLLDLLADRPDLRPAEVGRSLATTRDRFDRRAVVLGRRGTDLRAGLEAVAHGTATPHVVYGDAGRVGRTAVLFTGQGAQRPGMGRELAEAFPAFAAALDDVVAALDPHLDRPLRDLLFAPDGSAEAALLDETRYTQPALFAVEVALFRLAERYGLTPDLVAGHSVGELSAVHVAGALALPDAAALVAARGRLMQAAPAGGAMIAIQATEREVVDSLDGFGDRVALAAVNGPSSVVVSGDEDAVEQVAAGWRDRGRRIRRLSVSHAFHSAHMDPVLEEFRQVAAGLTVRLPQVPVVSTRTGAPVSGEVLASADHWVRQLRGTVRFHDAVLALREQGSTVLIEVGPDTVLTAMARDTLGDDPATVIGLLRAGRPEADTFVTGLAQAHACGAAVDVAAFLPDAPVVDLPTYPFQREHYWLVPQTRADARGLGLDSASHPLLSTAVELADRDETVLTSLLSPHTHPWLADHAIDGEVLLPATAMLELALAAGDRAGCPRVEELTLETPLVLPADMAVRLQIRVGAADADGTRPFAVHSRPDSGDQPQPWTRHASGALTAVADPPGQAPVAPQWPPAGAEPVPLTDVYPRLAASGYDYGPVFRCLTAAWRLDGDLLVHVRLPEEHHEAAGHFGLHPALLDAVLHPLVLDLVGDAGDDEIRLPFAWSAAEVHAVGATELRARLAPVGTDAVSLTLADGTGTPVATVGSLSLRPVRRGSTVRPGGGRNDLFTVDWPQITTPTPPDLRWVEVTDGELSEADGADVAVVRAYTGVGDVPADVHAATRRALDLVQRWLAQDRGGCRLVVATCGAVAADPTEGVRDLAHAALWGLLRVVQSEHPDRLVLVDLPDGADVDLLPAVVASGEAQLAVRDGRLRVPRLARREPTAVDTRSTLDPDGTVLVTGGTGGLGALLARHLVARHGVRHVLLTSRRGPDSPGVDAVVSDLEGRGARVTVAAADTADRAGLAGVLAQIPAEHPLTAVVHTAGVLDDATVEALTPEQLGRVLRPKVDGAWHLHELTRDLPLTAFVLFSSISGILGTAGQGNYAAANTFLDALAAHRRAAGLPGTSLAWGLWDGSHGMGATLPAADLARWARGGVVPLTPEHGLALFDTALADATPLLVPAAVDLARLRDDESPPPPMRGLVRRRARRTSQAGASGATTDWARQITALPADQRRQAVLDLVRTLTATVLGHASPTGVETDRAFRDAGLDSLGAVELRNRLNGATGLRLPATAVFDHSSPTAMTAYLLSQVEGTDETRQRPTRRTVAVDEPIAIVGMACRFPGGVSSPEELWELVAGGVDAVSGFPTNRGWDLEGLYDPDPERVGTSYTREGGFLHDADQFDRQFFGMSPREATATDPQQRLLLETAWETFESAGIDPATLRGSNTGVFVGAMYDDYAARLPQVPDEYEGFLLAGNTSSVLSGRLAYTYGLEGPAVTVDTACSSSLVALHLAAGALRRGESDLVLAGGVTVMAGPSTFVEFSRQRGLSADGRCRSFAASAGGTGWSEGVGLLLVQRLSDAVRQGRRVLAVVRGSAVNQDGASNGLTAPSGPSQERVIRRALAEAGIDPADVDAVEAHGTGTRLGDPIEAQALLATYGVGRSVDRPLWLGSLKSNIGHAQAAAGVGGVIKMVMALRHGLLPRTLHVDVPTPHVDWSSGAVRLLTEAQPWLETGRPRRVGVSSFGISGTNAHVIVEQAPVVGSVSGGGVGSGFVFGSGVVVPWVVSGRSVGGLRGQARRLGEFVGARSGLGVVEVASALVGRASLEDRAVVLGSGREELLAGLAALARGESSSSVVTAAGGGGGGGGGGGCALLFTGQGSQRLGMGRELYERVPVFARALDEVVRFLDPLLGRSLVGIVFSPVGSADSVLLDQTGFTQAALFAVEVALWRVFESCGVVPDVVLGHSIGEVTAAFVAGVWDLPDACRLVAARGRLMQGAREGGAMVAVQAGEREALESLSGCGGRVGVAAVNGPGSVVFSGDADVVERVARGWRERGRKVRRLSVSHAFHSAHMDEMLDEFRGVLSGLTFREPRIPVVSNVSGVAATREQLCSPEYWVRHVRETVRFHDGVRYLETQGVTDYLEIGPDGVLTALAQECLTTEAGMLTSALRTGHSEVTTVLTALARLHVRGVSVDWTAVLPAGQPVELPSYAFQRDRYWLDGPAVIGDATGLGLSATAHPLLAAKVRPADRDEYLFSGRLSRQTHPWLLDHVVAGAVLAPGTLLLELVTAAGRQINSPEVVELTLAAPLLLPERGGVAVQVVVGAADDSDHRTVEVLSRPQDSADEAGAWTRHASGVVGVVGSVSGVGWEQWPPVGAVEVDVVGVYERLVGVGYGYGPAFRGLRRLWRVAGGWCAEVVLPEGLRSSARSFGVHPALLDAGLHALLPGVGEVVGRSWLPFSWSGVWVGRSGASSLRVRLGVGSGDGDSLSVSLSVADEWDVPVAQVDNLLLRPLNREALLTAGAAALDGLFAVEWSELPADASTDDIAAWPVLGEAPWPATAPAYPDVAALLRGMDAGAAAPAQVVAMAAVGDDGPLPVRARRVTSQVLDHLRAWLADERLSGSRLVVLTRGAVGADPTDLAGAGVWGLVRSAQTEQPDRFVLADIDDDPRSAAVLPAALATGEPQLLVRAGAVSVPRLNRAATTATGSSTPDWGAGTVLITGATGALGGVLARHLVTEHGVSRLLLLSRRGPDAPGADDLRDELVGLGAAVDIVACDVADRDALAAVLDAIPDEQPLSAVVHTAGLLDDGLVPNLTPQRLDAVLRPKVDAAWHLHELTRRWDLSAFVVYSSVAGLLGTAGQANYAAGNTFLDALIQHRRAEGLPGTSLAWGLWEQASGLTDHLADVDLKRMARFGLLPLSSPDAMALFDAAQAAAEPTLAVTRLDLAGLRARGEQPPPLLRALVQIPRRADDPAADSASLARRLAAAPADRDRILADLVRSSVAAVLGHADLGDVEVERTFQELGFDSLTAVELRNQLNRATGLRLPTTLVFDHPTPAALTALLREQLAVDEPTEVPVLGDLDRLETMIRSGAWDAATRSEIDGRLRRLLDLHHQQARASAVEADLDSASDEELFALVDKLD</sequence>
<dbReference type="FunFam" id="3.40.47.10:FF:000019">
    <property type="entry name" value="Polyketide synthase type I"/>
    <property type="match status" value="3"/>
</dbReference>
<dbReference type="InterPro" id="IPR020806">
    <property type="entry name" value="PKS_PP-bd"/>
</dbReference>
<feature type="domain" description="Ketosynthase family 3 (KS3)" evidence="9">
    <location>
        <begin position="17"/>
        <end position="441"/>
    </location>
</feature>
<feature type="domain" description="PKS/mFAS DH" evidence="10">
    <location>
        <begin position="1957"/>
        <end position="2236"/>
    </location>
</feature>
<proteinExistence type="predicted"/>
<dbReference type="PROSITE" id="PS52004">
    <property type="entry name" value="KS3_2"/>
    <property type="match status" value="3"/>
</dbReference>
<dbReference type="Pfam" id="PF22953">
    <property type="entry name" value="SpnB_Rossmann"/>
    <property type="match status" value="2"/>
</dbReference>
<dbReference type="CDD" id="cd00833">
    <property type="entry name" value="PKS"/>
    <property type="match status" value="3"/>
</dbReference>
<dbReference type="Pfam" id="PF00550">
    <property type="entry name" value="PP-binding"/>
    <property type="match status" value="3"/>
</dbReference>
<evidence type="ECO:0000256" key="7">
    <source>
        <dbReference type="SAM" id="MobiDB-lite"/>
    </source>
</evidence>
<dbReference type="InterPro" id="IPR057326">
    <property type="entry name" value="KR_dom"/>
</dbReference>
<dbReference type="PANTHER" id="PTHR43775">
    <property type="entry name" value="FATTY ACID SYNTHASE"/>
    <property type="match status" value="1"/>
</dbReference>
<dbReference type="InterPro" id="IPR016036">
    <property type="entry name" value="Malonyl_transacylase_ACP-bd"/>
</dbReference>
<dbReference type="GO" id="GO:0004312">
    <property type="term" value="F:fatty acid synthase activity"/>
    <property type="evidence" value="ECO:0007669"/>
    <property type="project" value="TreeGrafter"/>
</dbReference>
<dbReference type="InterPro" id="IPR013968">
    <property type="entry name" value="PKS_KR"/>
</dbReference>
<dbReference type="InterPro" id="IPR014031">
    <property type="entry name" value="Ketoacyl_synth_C"/>
</dbReference>
<dbReference type="SUPFAM" id="SSF47336">
    <property type="entry name" value="ACP-like"/>
    <property type="match status" value="3"/>
</dbReference>
<dbReference type="InterPro" id="IPR009081">
    <property type="entry name" value="PP-bd_ACP"/>
</dbReference>
<dbReference type="PROSITE" id="PS00606">
    <property type="entry name" value="KS3_1"/>
    <property type="match status" value="2"/>
</dbReference>
<name>A0A1C4XEK1_9ACTN</name>
<dbReference type="InterPro" id="IPR036736">
    <property type="entry name" value="ACP-like_sf"/>
</dbReference>
<dbReference type="SMART" id="SM01294">
    <property type="entry name" value="PKS_PP_betabranch"/>
    <property type="match status" value="2"/>
</dbReference>
<dbReference type="InterPro" id="IPR049552">
    <property type="entry name" value="PKS_DH_N"/>
</dbReference>
<evidence type="ECO:0000259" key="8">
    <source>
        <dbReference type="PROSITE" id="PS50075"/>
    </source>
</evidence>
<dbReference type="PROSITE" id="PS00012">
    <property type="entry name" value="PHOSPHOPANTETHEINE"/>
    <property type="match status" value="3"/>
</dbReference>
<dbReference type="SUPFAM" id="SSF55048">
    <property type="entry name" value="Probable ACP-binding domain of malonyl-CoA ACP transacylase"/>
    <property type="match status" value="3"/>
</dbReference>
<dbReference type="InterPro" id="IPR016039">
    <property type="entry name" value="Thiolase-like"/>
</dbReference>
<dbReference type="SUPFAM" id="SSF51735">
    <property type="entry name" value="NAD(P)-binding Rossmann-fold domains"/>
    <property type="match status" value="4"/>
</dbReference>
<dbReference type="Pfam" id="PF08659">
    <property type="entry name" value="KR"/>
    <property type="match status" value="2"/>
</dbReference>
<feature type="region of interest" description="N-terminal hotdog fold" evidence="6">
    <location>
        <begin position="3693"/>
        <end position="3819"/>
    </location>
</feature>
<evidence type="ECO:0000313" key="12">
    <source>
        <dbReference type="Proteomes" id="UP000198224"/>
    </source>
</evidence>
<dbReference type="InterPro" id="IPR055123">
    <property type="entry name" value="SpnB-like_Rossmann"/>
</dbReference>
<evidence type="ECO:0000256" key="5">
    <source>
        <dbReference type="ARBA" id="ARBA00023315"/>
    </source>
</evidence>
<dbReference type="InterPro" id="IPR001227">
    <property type="entry name" value="Ac_transferase_dom_sf"/>
</dbReference>
<dbReference type="Pfam" id="PF00109">
    <property type="entry name" value="ketoacyl-synt"/>
    <property type="match status" value="3"/>
</dbReference>
<dbReference type="Gene3D" id="3.40.366.10">
    <property type="entry name" value="Malonyl-Coenzyme A Acyl Carrier Protein, domain 2"/>
    <property type="match status" value="3"/>
</dbReference>
<dbReference type="SUPFAM" id="SSF53901">
    <property type="entry name" value="Thiolase-like"/>
    <property type="match status" value="3"/>
</dbReference>
<evidence type="ECO:0000313" key="11">
    <source>
        <dbReference type="EMBL" id="SCF06767.1"/>
    </source>
</evidence>
<feature type="region of interest" description="N-terminal hotdog fold" evidence="6">
    <location>
        <begin position="1957"/>
        <end position="2082"/>
    </location>
</feature>
<dbReference type="InterPro" id="IPR032821">
    <property type="entry name" value="PKS_assoc"/>
</dbReference>
<dbReference type="FunFam" id="3.40.366.10:FF:000002">
    <property type="entry name" value="Probable polyketide synthase 2"/>
    <property type="match status" value="3"/>
</dbReference>
<gene>
    <name evidence="11" type="ORF">GA0070612_3506</name>
</gene>
<evidence type="ECO:0000256" key="1">
    <source>
        <dbReference type="ARBA" id="ARBA00022450"/>
    </source>
</evidence>
<evidence type="ECO:0000259" key="9">
    <source>
        <dbReference type="PROSITE" id="PS52004"/>
    </source>
</evidence>
<feature type="domain" description="Carrier" evidence="8">
    <location>
        <begin position="2693"/>
        <end position="2768"/>
    </location>
</feature>
<feature type="domain" description="PKS/mFAS DH" evidence="10">
    <location>
        <begin position="3693"/>
        <end position="3973"/>
    </location>
</feature>
<dbReference type="Pfam" id="PF21089">
    <property type="entry name" value="PKS_DH_N"/>
    <property type="match status" value="2"/>
</dbReference>
<feature type="region of interest" description="Disordered" evidence="7">
    <location>
        <begin position="2647"/>
        <end position="2675"/>
    </location>
</feature>
<dbReference type="Pfam" id="PF14765">
    <property type="entry name" value="PS-DH"/>
    <property type="match status" value="2"/>
</dbReference>
<dbReference type="Pfam" id="PF16197">
    <property type="entry name" value="KAsynt_C_assoc"/>
    <property type="match status" value="3"/>
</dbReference>
<dbReference type="InterPro" id="IPR020807">
    <property type="entry name" value="PKS_DH"/>
</dbReference>
<dbReference type="Pfam" id="PF00698">
    <property type="entry name" value="Acyl_transf_1"/>
    <property type="match status" value="3"/>
</dbReference>
<evidence type="ECO:0000256" key="6">
    <source>
        <dbReference type="PROSITE-ProRule" id="PRU01363"/>
    </source>
</evidence>
<reference evidence="12" key="1">
    <citation type="submission" date="2016-06" db="EMBL/GenBank/DDBJ databases">
        <authorList>
            <person name="Varghese N."/>
            <person name="Submissions Spin"/>
        </authorList>
    </citation>
    <scope>NUCLEOTIDE SEQUENCE [LARGE SCALE GENOMIC DNA]</scope>
    <source>
        <strain evidence="12">DSM 45160</strain>
    </source>
</reference>
<dbReference type="Gene3D" id="3.10.129.110">
    <property type="entry name" value="Polyketide synthase dehydratase"/>
    <property type="match status" value="2"/>
</dbReference>
<dbReference type="InterPro" id="IPR049551">
    <property type="entry name" value="PKS_DH_C"/>
</dbReference>
<feature type="domain" description="Ketosynthase family 3 (KS3)" evidence="9">
    <location>
        <begin position="1051"/>
        <end position="1476"/>
    </location>
</feature>
<feature type="domain" description="Carrier" evidence="8">
    <location>
        <begin position="957"/>
        <end position="1032"/>
    </location>
</feature>
<dbReference type="SUPFAM" id="SSF52151">
    <property type="entry name" value="FabD/lysophospholipase-like"/>
    <property type="match status" value="3"/>
</dbReference>
<dbReference type="InterPro" id="IPR042104">
    <property type="entry name" value="PKS_dehydratase_sf"/>
</dbReference>
<dbReference type="PANTHER" id="PTHR43775:SF51">
    <property type="entry name" value="INACTIVE PHENOLPHTHIOCEROL SYNTHESIS POLYKETIDE SYNTHASE TYPE I PKS1-RELATED"/>
    <property type="match status" value="1"/>
</dbReference>
<dbReference type="Proteomes" id="UP000198224">
    <property type="component" value="Chromosome I"/>
</dbReference>
<keyword evidence="2" id="KW-0597">Phosphoprotein</keyword>
<evidence type="ECO:0000256" key="3">
    <source>
        <dbReference type="ARBA" id="ARBA00022679"/>
    </source>
</evidence>
<dbReference type="GO" id="GO:0004315">
    <property type="term" value="F:3-oxoacyl-[acyl-carrier-protein] synthase activity"/>
    <property type="evidence" value="ECO:0007669"/>
    <property type="project" value="InterPro"/>
</dbReference>
<feature type="region of interest" description="C-terminal hotdog fold" evidence="6">
    <location>
        <begin position="2096"/>
        <end position="2236"/>
    </location>
</feature>
<dbReference type="Pfam" id="PF02801">
    <property type="entry name" value="Ketoacyl-synt_C"/>
    <property type="match status" value="3"/>
</dbReference>
<dbReference type="FunFam" id="1.10.1200.10:FF:000007">
    <property type="entry name" value="Probable polyketide synthase pks17"/>
    <property type="match status" value="2"/>
</dbReference>
<keyword evidence="5" id="KW-0012">Acyltransferase</keyword>
<feature type="active site" description="Proton acceptor; for dehydratase activity" evidence="6">
    <location>
        <position position="1989"/>
    </location>
</feature>
<dbReference type="PROSITE" id="PS50075">
    <property type="entry name" value="CARRIER"/>
    <property type="match status" value="3"/>
</dbReference>
<dbReference type="RefSeq" id="WP_088988862.1">
    <property type="nucleotide sequence ID" value="NZ_LT607409.1"/>
</dbReference>
<dbReference type="InterPro" id="IPR006162">
    <property type="entry name" value="Ppantetheine_attach_site"/>
</dbReference>
<dbReference type="InterPro" id="IPR049900">
    <property type="entry name" value="PKS_mFAS_DH"/>
</dbReference>
<dbReference type="SMART" id="SM00827">
    <property type="entry name" value="PKS_AT"/>
    <property type="match status" value="3"/>
</dbReference>
<dbReference type="Gene3D" id="3.40.47.10">
    <property type="match status" value="3"/>
</dbReference>
<organism evidence="11 12">
    <name type="scientific">Micromonospora chokoriensis</name>
    <dbReference type="NCBI Taxonomy" id="356851"/>
    <lineage>
        <taxon>Bacteria</taxon>
        <taxon>Bacillati</taxon>
        <taxon>Actinomycetota</taxon>
        <taxon>Actinomycetes</taxon>
        <taxon>Micromonosporales</taxon>
        <taxon>Micromonosporaceae</taxon>
        <taxon>Micromonospora</taxon>
    </lineage>
</organism>
<feature type="region of interest" description="Disordered" evidence="7">
    <location>
        <begin position="1480"/>
        <end position="1499"/>
    </location>
</feature>
<dbReference type="InterPro" id="IPR020841">
    <property type="entry name" value="PKS_Beta-ketoAc_synthase_dom"/>
</dbReference>
<dbReference type="Gene3D" id="3.30.70.3290">
    <property type="match status" value="3"/>
</dbReference>
<dbReference type="SMART" id="SM00822">
    <property type="entry name" value="PKS_KR"/>
    <property type="match status" value="2"/>
</dbReference>
<keyword evidence="1" id="KW-0596">Phosphopantetheine</keyword>
<dbReference type="InterPro" id="IPR018201">
    <property type="entry name" value="Ketoacyl_synth_AS"/>
</dbReference>
<dbReference type="GO" id="GO:0006633">
    <property type="term" value="P:fatty acid biosynthetic process"/>
    <property type="evidence" value="ECO:0007669"/>
    <property type="project" value="InterPro"/>
</dbReference>
<dbReference type="Gene3D" id="1.10.1200.10">
    <property type="entry name" value="ACP-like"/>
    <property type="match status" value="3"/>
</dbReference>
<dbReference type="InterPro" id="IPR050091">
    <property type="entry name" value="PKS_NRPS_Biosynth_Enz"/>
</dbReference>
<dbReference type="GO" id="GO:0031177">
    <property type="term" value="F:phosphopantetheine binding"/>
    <property type="evidence" value="ECO:0007669"/>
    <property type="project" value="InterPro"/>
</dbReference>
<feature type="domain" description="Carrier" evidence="8">
    <location>
        <begin position="4447"/>
        <end position="4522"/>
    </location>
</feature>
<dbReference type="CDD" id="cd08956">
    <property type="entry name" value="KR_3_FAS_SDR_x"/>
    <property type="match status" value="2"/>
</dbReference>
<dbReference type="SMART" id="SM00825">
    <property type="entry name" value="PKS_KS"/>
    <property type="match status" value="3"/>
</dbReference>
<keyword evidence="12" id="KW-1185">Reference proteome</keyword>
<feature type="domain" description="Ketosynthase family 3 (KS3)" evidence="9">
    <location>
        <begin position="2786"/>
        <end position="3212"/>
    </location>
</feature>
<dbReference type="InterPro" id="IPR036291">
    <property type="entry name" value="NAD(P)-bd_dom_sf"/>
</dbReference>
<feature type="region of interest" description="Disordered" evidence="7">
    <location>
        <begin position="907"/>
        <end position="940"/>
    </location>
</feature>
<evidence type="ECO:0000259" key="10">
    <source>
        <dbReference type="PROSITE" id="PS52019"/>
    </source>
</evidence>
<evidence type="ECO:0000256" key="4">
    <source>
        <dbReference type="ARBA" id="ARBA00023268"/>
    </source>
</evidence>
<dbReference type="PROSITE" id="PS52019">
    <property type="entry name" value="PKS_MFAS_DH"/>
    <property type="match status" value="2"/>
</dbReference>
<keyword evidence="3 11" id="KW-0808">Transferase</keyword>
<dbReference type="SMART" id="SM00826">
    <property type="entry name" value="PKS_DH"/>
    <property type="match status" value="2"/>
</dbReference>
<dbReference type="InterPro" id="IPR016035">
    <property type="entry name" value="Acyl_Trfase/lysoPLipase"/>
</dbReference>
<dbReference type="InterPro" id="IPR014030">
    <property type="entry name" value="Ketoacyl_synth_N"/>
</dbReference>
<feature type="active site" description="Proton donor; for dehydratase activity" evidence="6">
    <location>
        <position position="3892"/>
    </location>
</feature>
<accession>A0A1C4XEK1</accession>
<feature type="active site" description="Proton acceptor; for dehydratase activity" evidence="6">
    <location>
        <position position="3725"/>
    </location>
</feature>
<feature type="region of interest" description="C-terminal hotdog fold" evidence="6">
    <location>
        <begin position="3831"/>
        <end position="3973"/>
    </location>
</feature>
<dbReference type="InterPro" id="IPR014043">
    <property type="entry name" value="Acyl_transferase_dom"/>
</dbReference>
<dbReference type="EMBL" id="LT607409">
    <property type="protein sequence ID" value="SCF06767.1"/>
    <property type="molecule type" value="Genomic_DNA"/>
</dbReference>
<feature type="region of interest" description="Disordered" evidence="7">
    <location>
        <begin position="2050"/>
        <end position="2069"/>
    </location>
</feature>
<dbReference type="Gene3D" id="3.40.50.720">
    <property type="entry name" value="NAD(P)-binding Rossmann-like Domain"/>
    <property type="match status" value="2"/>
</dbReference>
<protein>
    <submittedName>
        <fullName evidence="11">Acyl transferase domain-containing protein</fullName>
    </submittedName>
</protein>
<evidence type="ECO:0000256" key="2">
    <source>
        <dbReference type="ARBA" id="ARBA00022553"/>
    </source>
</evidence>
<dbReference type="SMART" id="SM00823">
    <property type="entry name" value="PKS_PP"/>
    <property type="match status" value="3"/>
</dbReference>
<feature type="active site" description="Proton donor; for dehydratase activity" evidence="6">
    <location>
        <position position="2157"/>
    </location>
</feature>